<dbReference type="AlphaFoldDB" id="A0A2H0UT42"/>
<dbReference type="Gene3D" id="1.20.58.1000">
    <property type="entry name" value="Metal-sensitive repressor, helix protomer"/>
    <property type="match status" value="1"/>
</dbReference>
<dbReference type="InterPro" id="IPR038390">
    <property type="entry name" value="Metal_Tscrpt_repr_sf"/>
</dbReference>
<dbReference type="CDD" id="cd10148">
    <property type="entry name" value="CsoR-like_DUF156"/>
    <property type="match status" value="1"/>
</dbReference>
<dbReference type="GO" id="GO:0046872">
    <property type="term" value="F:metal ion binding"/>
    <property type="evidence" value="ECO:0007669"/>
    <property type="project" value="InterPro"/>
</dbReference>
<accession>A0A2H0UT42</accession>
<dbReference type="GO" id="GO:0045892">
    <property type="term" value="P:negative regulation of DNA-templated transcription"/>
    <property type="evidence" value="ECO:0007669"/>
    <property type="project" value="UniProtKB-ARBA"/>
</dbReference>
<dbReference type="Pfam" id="PF02583">
    <property type="entry name" value="Trns_repr_metal"/>
    <property type="match status" value="1"/>
</dbReference>
<dbReference type="EMBL" id="PFBB01000003">
    <property type="protein sequence ID" value="PIR88806.1"/>
    <property type="molecule type" value="Genomic_DNA"/>
</dbReference>
<evidence type="ECO:0008006" key="3">
    <source>
        <dbReference type="Google" id="ProtNLM"/>
    </source>
</evidence>
<dbReference type="PANTHER" id="PTHR33677">
    <property type="entry name" value="TRANSCRIPTIONAL REPRESSOR FRMR-RELATED"/>
    <property type="match status" value="1"/>
</dbReference>
<gene>
    <name evidence="1" type="ORF">COU09_00300</name>
</gene>
<reference evidence="2" key="1">
    <citation type="submission" date="2017-09" db="EMBL/GenBank/DDBJ databases">
        <title>Depth-based differentiation of microbial function through sediment-hosted aquifers and enrichment of novel symbionts in the deep terrestrial subsurface.</title>
        <authorList>
            <person name="Probst A.J."/>
            <person name="Ladd B."/>
            <person name="Jarett J.K."/>
            <person name="Geller-Mcgrath D.E."/>
            <person name="Sieber C.M.K."/>
            <person name="Emerson J.B."/>
            <person name="Anantharaman K."/>
            <person name="Thomas B.C."/>
            <person name="Malmstrom R."/>
            <person name="Stieglmeier M."/>
            <person name="Klingl A."/>
            <person name="Woyke T."/>
            <person name="Ryan C.M."/>
            <person name="Banfield J.F."/>
        </authorList>
    </citation>
    <scope>NUCLEOTIDE SEQUENCE [LARGE SCALE GENOMIC DNA]</scope>
</reference>
<comment type="caution">
    <text evidence="1">The sequence shown here is derived from an EMBL/GenBank/DDBJ whole genome shotgun (WGS) entry which is preliminary data.</text>
</comment>
<organism evidence="1 2">
    <name type="scientific">Candidatus Harrisonbacteria bacterium CG10_big_fil_rev_8_21_14_0_10_44_23</name>
    <dbReference type="NCBI Taxonomy" id="1974585"/>
    <lineage>
        <taxon>Bacteria</taxon>
        <taxon>Candidatus Harrisoniibacteriota</taxon>
    </lineage>
</organism>
<proteinExistence type="predicted"/>
<name>A0A2H0UT42_9BACT</name>
<dbReference type="PANTHER" id="PTHR33677:SF3">
    <property type="entry name" value="COPPER-SENSING TRANSCRIPTIONAL REPRESSOR RICR"/>
    <property type="match status" value="1"/>
</dbReference>
<sequence>MQKKHEKPVLNRLKRIEGQIRGIARMVEEDKYCVDIINQSSAVRSALSSVEDILLENHLSEHVIHQMRGKEASRATAEMIAIFKKVKKK</sequence>
<protein>
    <recommendedName>
        <fullName evidence="3">Transcriptional regulator</fullName>
    </recommendedName>
</protein>
<dbReference type="Proteomes" id="UP000229615">
    <property type="component" value="Unassembled WGS sequence"/>
</dbReference>
<dbReference type="InterPro" id="IPR003735">
    <property type="entry name" value="Metal_Tscrpt_repr"/>
</dbReference>
<evidence type="ECO:0000313" key="1">
    <source>
        <dbReference type="EMBL" id="PIR88806.1"/>
    </source>
</evidence>
<dbReference type="GO" id="GO:0003677">
    <property type="term" value="F:DNA binding"/>
    <property type="evidence" value="ECO:0007669"/>
    <property type="project" value="InterPro"/>
</dbReference>
<evidence type="ECO:0000313" key="2">
    <source>
        <dbReference type="Proteomes" id="UP000229615"/>
    </source>
</evidence>